<accession>A0ABZ2NTH5</accession>
<dbReference type="Proteomes" id="UP001432046">
    <property type="component" value="Chromosome"/>
</dbReference>
<evidence type="ECO:0000313" key="2">
    <source>
        <dbReference type="Proteomes" id="UP001432046"/>
    </source>
</evidence>
<gene>
    <name evidence="1" type="ORF">WDK88_33055</name>
</gene>
<keyword evidence="2" id="KW-1185">Reference proteome</keyword>
<reference evidence="1" key="1">
    <citation type="journal article" date="2021" name="Int. J. Syst. Evol. Microbiol.">
        <title>Bradyrhizobium septentrionale sp. nov. (sv. septentrionale) and Bradyrhizobium quebecense sp. nov. (sv. septentrionale) associated with legumes native to Canada possess rearranged symbiosis genes and numerous insertion sequences.</title>
        <authorList>
            <person name="Bromfield E.S.P."/>
            <person name="Cloutier S."/>
        </authorList>
    </citation>
    <scope>NUCLEOTIDE SEQUENCE</scope>
    <source>
        <strain evidence="1">5S5</strain>
    </source>
</reference>
<dbReference type="RefSeq" id="WP_029084451.1">
    <property type="nucleotide sequence ID" value="NZ_CP147708.1"/>
</dbReference>
<name>A0ABZ2NTH5_9BRAD</name>
<evidence type="ECO:0000313" key="1">
    <source>
        <dbReference type="EMBL" id="WXC78197.1"/>
    </source>
</evidence>
<sequence>MVVQDFNTGGVNDFVSFAGTSLHSFADVQAAEFYDTRINTTIITDAAGSAVWLIGVAPAQLDASMFKFA</sequence>
<dbReference type="EMBL" id="CP147711">
    <property type="protein sequence ID" value="WXC78197.1"/>
    <property type="molecule type" value="Genomic_DNA"/>
</dbReference>
<reference evidence="1" key="2">
    <citation type="submission" date="2024-03" db="EMBL/GenBank/DDBJ databases">
        <authorList>
            <person name="Bromfield E.S.P."/>
            <person name="Cloutier S."/>
        </authorList>
    </citation>
    <scope>NUCLEOTIDE SEQUENCE</scope>
    <source>
        <strain evidence="1">5S5</strain>
    </source>
</reference>
<proteinExistence type="predicted"/>
<organism evidence="1 2">
    <name type="scientific">Bradyrhizobium septentrionale</name>
    <dbReference type="NCBI Taxonomy" id="1404411"/>
    <lineage>
        <taxon>Bacteria</taxon>
        <taxon>Pseudomonadati</taxon>
        <taxon>Pseudomonadota</taxon>
        <taxon>Alphaproteobacteria</taxon>
        <taxon>Hyphomicrobiales</taxon>
        <taxon>Nitrobacteraceae</taxon>
        <taxon>Bradyrhizobium</taxon>
    </lineage>
</organism>
<protein>
    <submittedName>
        <fullName evidence="1">Uncharacterized protein</fullName>
    </submittedName>
</protein>